<evidence type="ECO:0000313" key="4">
    <source>
        <dbReference type="Proteomes" id="UP000001558"/>
    </source>
</evidence>
<evidence type="ECO:0000256" key="2">
    <source>
        <dbReference type="SAM" id="Phobius"/>
    </source>
</evidence>
<dbReference type="HOGENOM" id="CLU_151978_0_0_6"/>
<evidence type="ECO:0000313" key="3">
    <source>
        <dbReference type="EMBL" id="ABO22167.1"/>
    </source>
</evidence>
<proteinExistence type="predicted"/>
<feature type="compositionally biased region" description="Low complexity" evidence="1">
    <location>
        <begin position="14"/>
        <end position="34"/>
    </location>
</feature>
<protein>
    <submittedName>
        <fullName evidence="3">Uncharacterized protein</fullName>
    </submittedName>
</protein>
<dbReference type="EMBL" id="CP000606">
    <property type="protein sequence ID" value="ABO22167.1"/>
    <property type="molecule type" value="Genomic_DNA"/>
</dbReference>
<sequence length="141" mass="14334">MDTASIDSAPAPTPTTQAPAQASPQEPTQPTIQPEFKHSGLGIAAFTLSIIATLLIFGIVTVAGVMEATTPGGIDETSPEAIVVGMLIFAFIGLALVALGLGIGGLVQKQRKKIFAILGTIFSSVAILATLALIAYGTTID</sequence>
<dbReference type="Proteomes" id="UP000001558">
    <property type="component" value="Chromosome"/>
</dbReference>
<keyword evidence="2" id="KW-0472">Membrane</keyword>
<feature type="transmembrane region" description="Helical" evidence="2">
    <location>
        <begin position="41"/>
        <end position="62"/>
    </location>
</feature>
<gene>
    <name evidence="3" type="ordered locus">Shew_0295</name>
</gene>
<dbReference type="eggNOG" id="ENOG5030PPB">
    <property type="taxonomic scope" value="Bacteria"/>
</dbReference>
<accession>A3Q9L9</accession>
<feature type="transmembrane region" description="Helical" evidence="2">
    <location>
        <begin position="114"/>
        <end position="136"/>
    </location>
</feature>
<evidence type="ECO:0000256" key="1">
    <source>
        <dbReference type="SAM" id="MobiDB-lite"/>
    </source>
</evidence>
<organism evidence="3 4">
    <name type="scientific">Shewanella loihica (strain ATCC BAA-1088 / PV-4)</name>
    <dbReference type="NCBI Taxonomy" id="323850"/>
    <lineage>
        <taxon>Bacteria</taxon>
        <taxon>Pseudomonadati</taxon>
        <taxon>Pseudomonadota</taxon>
        <taxon>Gammaproteobacteria</taxon>
        <taxon>Alteromonadales</taxon>
        <taxon>Shewanellaceae</taxon>
        <taxon>Shewanella</taxon>
    </lineage>
</organism>
<dbReference type="AlphaFoldDB" id="A3Q9L9"/>
<feature type="region of interest" description="Disordered" evidence="1">
    <location>
        <begin position="1"/>
        <end position="34"/>
    </location>
</feature>
<feature type="transmembrane region" description="Helical" evidence="2">
    <location>
        <begin position="82"/>
        <end position="107"/>
    </location>
</feature>
<keyword evidence="2" id="KW-1133">Transmembrane helix</keyword>
<reference evidence="3 4" key="1">
    <citation type="submission" date="2007-03" db="EMBL/GenBank/DDBJ databases">
        <title>Complete sequence of Shewanella loihica PV-4.</title>
        <authorList>
            <consortium name="US DOE Joint Genome Institute"/>
            <person name="Copeland A."/>
            <person name="Lucas S."/>
            <person name="Lapidus A."/>
            <person name="Barry K."/>
            <person name="Detter J.C."/>
            <person name="Glavina del Rio T."/>
            <person name="Hammon N."/>
            <person name="Israni S."/>
            <person name="Dalin E."/>
            <person name="Tice H."/>
            <person name="Pitluck S."/>
            <person name="Chain P."/>
            <person name="Malfatti S."/>
            <person name="Shin M."/>
            <person name="Vergez L."/>
            <person name="Schmutz J."/>
            <person name="Larimer F."/>
            <person name="Land M."/>
            <person name="Hauser L."/>
            <person name="Kyrpides N."/>
            <person name="Mikhailova N."/>
            <person name="Romine M.F."/>
            <person name="Serres G."/>
            <person name="Fredrickson J."/>
            <person name="Tiedje J."/>
            <person name="Richardson P."/>
        </authorList>
    </citation>
    <scope>NUCLEOTIDE SEQUENCE [LARGE SCALE GENOMIC DNA]</scope>
    <source>
        <strain evidence="4">ATCC BAA-1088 / PV-4</strain>
    </source>
</reference>
<name>A3Q9L9_SHELP</name>
<dbReference type="RefSeq" id="WP_011864101.1">
    <property type="nucleotide sequence ID" value="NC_009092.1"/>
</dbReference>
<dbReference type="KEGG" id="slo:Shew_0295"/>
<keyword evidence="2" id="KW-0812">Transmembrane</keyword>
<keyword evidence="4" id="KW-1185">Reference proteome</keyword>